<evidence type="ECO:0000313" key="2">
    <source>
        <dbReference type="EMBL" id="SAM03247.1"/>
    </source>
</evidence>
<protein>
    <submittedName>
        <fullName evidence="2">Uncharacterized protein</fullName>
    </submittedName>
</protein>
<feature type="region of interest" description="Disordered" evidence="1">
    <location>
        <begin position="66"/>
        <end position="95"/>
    </location>
</feature>
<gene>
    <name evidence="2" type="primary">ABSGL_09065.1 scaffold 10677</name>
</gene>
<accession>A0A168PZI9</accession>
<dbReference type="EMBL" id="LT554074">
    <property type="protein sequence ID" value="SAM03247.1"/>
    <property type="molecule type" value="Genomic_DNA"/>
</dbReference>
<dbReference type="Proteomes" id="UP000078561">
    <property type="component" value="Unassembled WGS sequence"/>
</dbReference>
<name>A0A168PZI9_ABSGL</name>
<keyword evidence="3" id="KW-1185">Reference proteome</keyword>
<reference evidence="2" key="1">
    <citation type="submission" date="2016-04" db="EMBL/GenBank/DDBJ databases">
        <authorList>
            <person name="Evans L.H."/>
            <person name="Alamgir A."/>
            <person name="Owens N."/>
            <person name="Weber N.D."/>
            <person name="Virtaneva K."/>
            <person name="Barbian K."/>
            <person name="Babar A."/>
            <person name="Rosenke K."/>
        </authorList>
    </citation>
    <scope>NUCLEOTIDE SEQUENCE [LARGE SCALE GENOMIC DNA]</scope>
    <source>
        <strain evidence="2">CBS 101.48</strain>
    </source>
</reference>
<dbReference type="OrthoDB" id="10580519at2759"/>
<feature type="region of interest" description="Disordered" evidence="1">
    <location>
        <begin position="1"/>
        <end position="42"/>
    </location>
</feature>
<evidence type="ECO:0000313" key="3">
    <source>
        <dbReference type="Proteomes" id="UP000078561"/>
    </source>
</evidence>
<proteinExistence type="predicted"/>
<dbReference type="InParanoid" id="A0A168PZI9"/>
<feature type="compositionally biased region" description="Polar residues" evidence="1">
    <location>
        <begin position="1"/>
        <end position="40"/>
    </location>
</feature>
<sequence length="209" mass="22672">MTSQQNPHSSTLTRAQPKSNTLSLARSTSVQNSSTKTGSHYDNDPFANMHAWVDYQEKIQLLKTTITPMKRTTAPKAAPTKREQLRRSTGAATAATSEMRYLGSMSSNISVNSFGSSNSSSTSGSDGCITPPRSLSPMTLLYEETKPQDGTVPLEEKVRFLSFLRQRTGWHAKDGSLSDLNFLETGGSLFWNGYSPSSRAVGGPLSSIL</sequence>
<organism evidence="2">
    <name type="scientific">Absidia glauca</name>
    <name type="common">Pin mould</name>
    <dbReference type="NCBI Taxonomy" id="4829"/>
    <lineage>
        <taxon>Eukaryota</taxon>
        <taxon>Fungi</taxon>
        <taxon>Fungi incertae sedis</taxon>
        <taxon>Mucoromycota</taxon>
        <taxon>Mucoromycotina</taxon>
        <taxon>Mucoromycetes</taxon>
        <taxon>Mucorales</taxon>
        <taxon>Cunninghamellaceae</taxon>
        <taxon>Absidia</taxon>
    </lineage>
</organism>
<evidence type="ECO:0000256" key="1">
    <source>
        <dbReference type="SAM" id="MobiDB-lite"/>
    </source>
</evidence>
<dbReference type="AlphaFoldDB" id="A0A168PZI9"/>